<organism evidence="5 6">
    <name type="scientific">Petrolisthes cinctipes</name>
    <name type="common">Flat porcelain crab</name>
    <dbReference type="NCBI Taxonomy" id="88211"/>
    <lineage>
        <taxon>Eukaryota</taxon>
        <taxon>Metazoa</taxon>
        <taxon>Ecdysozoa</taxon>
        <taxon>Arthropoda</taxon>
        <taxon>Crustacea</taxon>
        <taxon>Multicrustacea</taxon>
        <taxon>Malacostraca</taxon>
        <taxon>Eumalacostraca</taxon>
        <taxon>Eucarida</taxon>
        <taxon>Decapoda</taxon>
        <taxon>Pleocyemata</taxon>
        <taxon>Anomura</taxon>
        <taxon>Galatheoidea</taxon>
        <taxon>Porcellanidae</taxon>
        <taxon>Petrolisthes</taxon>
    </lineage>
</organism>
<dbReference type="PANTHER" id="PTHR24364">
    <property type="entry name" value="LP06937P"/>
    <property type="match status" value="1"/>
</dbReference>
<sequence>MMYRKCVLLLLVVVVAPLLLRGGVLATPSKSFNKANGLCPSAVEIAPCKCIEQADGELDMDCSEVTTTAQLQTAFQATFPFTEFNSFTLAPIVPSVNLLVLPHGVFGDISFEYVYISGTDLEIVEEEAFTASRNTLVSLSITQNRIQSFPFETLPIYTVLHILDLTENMLPYLPDIVSSPLRYLTLTGNIGLSFDTDTFPGANNIIEINLNHMQISSLQSNLFSQLNYIEHIDLSRNYLSGQLQSGFMAVPIDSLKVLDLNDNQITDIADGAISGVARSVLINLQNNLITSLPEDQWVHLIDQITRINSIDLRGNPLTCGCDVLWLVRSEDKMAKIHENTTCADGTMYLHDVPLEVLVNNC</sequence>
<keyword evidence="3" id="KW-0677">Repeat</keyword>
<comment type="caution">
    <text evidence="5">The sequence shown here is derived from an EMBL/GenBank/DDBJ whole genome shotgun (WGS) entry which is preliminary data.</text>
</comment>
<dbReference type="GO" id="GO:0016020">
    <property type="term" value="C:membrane"/>
    <property type="evidence" value="ECO:0007669"/>
    <property type="project" value="TreeGrafter"/>
</dbReference>
<evidence type="ECO:0000313" key="6">
    <source>
        <dbReference type="Proteomes" id="UP001286313"/>
    </source>
</evidence>
<evidence type="ECO:0000256" key="3">
    <source>
        <dbReference type="ARBA" id="ARBA00022737"/>
    </source>
</evidence>
<dbReference type="InterPro" id="IPR052286">
    <property type="entry name" value="Wnt_signaling_inhibitor"/>
</dbReference>
<dbReference type="SUPFAM" id="SSF52058">
    <property type="entry name" value="L domain-like"/>
    <property type="match status" value="1"/>
</dbReference>
<evidence type="ECO:0000256" key="2">
    <source>
        <dbReference type="ARBA" id="ARBA00022729"/>
    </source>
</evidence>
<keyword evidence="1" id="KW-0433">Leucine-rich repeat</keyword>
<feature type="chain" id="PRO_5042052298" description="Oplophorus-luciferin 2-monooxygenase non-catalytic subunit" evidence="4">
    <location>
        <begin position="27"/>
        <end position="361"/>
    </location>
</feature>
<dbReference type="EMBL" id="JAWQEG010000103">
    <property type="protein sequence ID" value="KAK3894593.1"/>
    <property type="molecule type" value="Genomic_DNA"/>
</dbReference>
<keyword evidence="2 4" id="KW-0732">Signal</keyword>
<dbReference type="PANTHER" id="PTHR24364:SF18">
    <property type="entry name" value="LP06937P"/>
    <property type="match status" value="1"/>
</dbReference>
<evidence type="ECO:0000256" key="4">
    <source>
        <dbReference type="SAM" id="SignalP"/>
    </source>
</evidence>
<feature type="signal peptide" evidence="4">
    <location>
        <begin position="1"/>
        <end position="26"/>
    </location>
</feature>
<proteinExistence type="predicted"/>
<dbReference type="Pfam" id="PF13855">
    <property type="entry name" value="LRR_8"/>
    <property type="match status" value="2"/>
</dbReference>
<dbReference type="PROSITE" id="PS51450">
    <property type="entry name" value="LRR"/>
    <property type="match status" value="1"/>
</dbReference>
<reference evidence="5" key="1">
    <citation type="submission" date="2023-10" db="EMBL/GenBank/DDBJ databases">
        <title>Genome assemblies of two species of porcelain crab, Petrolisthes cinctipes and Petrolisthes manimaculis (Anomura: Porcellanidae).</title>
        <authorList>
            <person name="Angst P."/>
        </authorList>
    </citation>
    <scope>NUCLEOTIDE SEQUENCE</scope>
    <source>
        <strain evidence="5">PB745_01</strain>
        <tissue evidence="5">Gill</tissue>
    </source>
</reference>
<name>A0AAE1L3Q2_PETCI</name>
<dbReference type="Proteomes" id="UP001286313">
    <property type="component" value="Unassembled WGS sequence"/>
</dbReference>
<dbReference type="InterPro" id="IPR001611">
    <property type="entry name" value="Leu-rich_rpt"/>
</dbReference>
<dbReference type="AlphaFoldDB" id="A0AAE1L3Q2"/>
<gene>
    <name evidence="5" type="ORF">Pcinc_001641</name>
</gene>
<dbReference type="InterPro" id="IPR032675">
    <property type="entry name" value="LRR_dom_sf"/>
</dbReference>
<protein>
    <recommendedName>
        <fullName evidence="7">Oplophorus-luciferin 2-monooxygenase non-catalytic subunit</fullName>
    </recommendedName>
</protein>
<accession>A0AAE1L3Q2</accession>
<dbReference type="Gene3D" id="3.80.10.10">
    <property type="entry name" value="Ribonuclease Inhibitor"/>
    <property type="match status" value="1"/>
</dbReference>
<evidence type="ECO:0000256" key="1">
    <source>
        <dbReference type="ARBA" id="ARBA00022614"/>
    </source>
</evidence>
<evidence type="ECO:0008006" key="7">
    <source>
        <dbReference type="Google" id="ProtNLM"/>
    </source>
</evidence>
<keyword evidence="6" id="KW-1185">Reference proteome</keyword>
<evidence type="ECO:0000313" key="5">
    <source>
        <dbReference type="EMBL" id="KAK3894593.1"/>
    </source>
</evidence>